<evidence type="ECO:0000313" key="4">
    <source>
        <dbReference type="Proteomes" id="UP000234420"/>
    </source>
</evidence>
<keyword evidence="4" id="KW-1185">Reference proteome</keyword>
<keyword evidence="2" id="KW-0808">Transferase</keyword>
<dbReference type="PANTHER" id="PTHR30160:SF15">
    <property type="entry name" value="GLYCOSYLTRANSFERASE HI_0523-RELATED"/>
    <property type="match status" value="1"/>
</dbReference>
<dbReference type="PANTHER" id="PTHR30160">
    <property type="entry name" value="TETRAACYLDISACCHARIDE 4'-KINASE-RELATED"/>
    <property type="match status" value="1"/>
</dbReference>
<dbReference type="Gene3D" id="3.40.50.2000">
    <property type="entry name" value="Glycogen Phosphorylase B"/>
    <property type="match status" value="2"/>
</dbReference>
<evidence type="ECO:0000256" key="2">
    <source>
        <dbReference type="ARBA" id="ARBA00022679"/>
    </source>
</evidence>
<gene>
    <name evidence="3" type="ORF">CIK00_06575</name>
</gene>
<accession>A0A2N4UUK4</accession>
<proteinExistence type="predicted"/>
<dbReference type="GeneID" id="69965053"/>
<evidence type="ECO:0008006" key="5">
    <source>
        <dbReference type="Google" id="ProtNLM"/>
    </source>
</evidence>
<keyword evidence="1" id="KW-0328">Glycosyltransferase</keyword>
<dbReference type="InterPro" id="IPR051199">
    <property type="entry name" value="LPS_LOS_Heptosyltrfase"/>
</dbReference>
<dbReference type="RefSeq" id="WP_101768113.1">
    <property type="nucleotide sequence ID" value="NZ_BPPU01000001.1"/>
</dbReference>
<comment type="caution">
    <text evidence="3">The sequence shown here is derived from an EMBL/GenBank/DDBJ whole genome shotgun (WGS) entry which is preliminary data.</text>
</comment>
<sequence length="371" mass="43250">MQIVKRVKAKWRCIRNQIKVLKLNLYIKKYDKRTHNLIFDKSNIKNIVILRWDDKLGDAMMCGNFIKILRQYRPDIHITVLTGLTTKSWLNKAAPADNYIIYSKEKRDQIIQNNMGKFDLFIDLGTHCSYKDIYLLSKFKAKHYLGFNRQKYALFDVNIDNKYHHFKERYIAAAQLLVDQAIGKINGLPTPDFLVKKVELQQLVSRTKLTYNNVVAINFFGSGKYRRFSFEQAKMLLIRWRQQFPQDLLIIIPTPNEEKFTGSLVTILNDPAIILPQQLACFEMSLAIINIADFTFTPDTAVVHMASAINKPVIGVYRQNMQNYEEWKPLGNHSQCLLNRQPFCSDDSVHVHEFDWQDLVLARSTILKALA</sequence>
<evidence type="ECO:0000256" key="1">
    <source>
        <dbReference type="ARBA" id="ARBA00022676"/>
    </source>
</evidence>
<dbReference type="GO" id="GO:0005829">
    <property type="term" value="C:cytosol"/>
    <property type="evidence" value="ECO:0007669"/>
    <property type="project" value="TreeGrafter"/>
</dbReference>
<dbReference type="GO" id="GO:0008713">
    <property type="term" value="F:ADP-heptose-lipopolysaccharide heptosyltransferase activity"/>
    <property type="evidence" value="ECO:0007669"/>
    <property type="project" value="TreeGrafter"/>
</dbReference>
<dbReference type="Proteomes" id="UP000234420">
    <property type="component" value="Unassembled WGS sequence"/>
</dbReference>
<dbReference type="SUPFAM" id="SSF53756">
    <property type="entry name" value="UDP-Glycosyltransferase/glycogen phosphorylase"/>
    <property type="match status" value="1"/>
</dbReference>
<name>A0A2N4UUK4_9GAMM</name>
<dbReference type="GO" id="GO:0009244">
    <property type="term" value="P:lipopolysaccharide core region biosynthetic process"/>
    <property type="evidence" value="ECO:0007669"/>
    <property type="project" value="TreeGrafter"/>
</dbReference>
<dbReference type="AlphaFoldDB" id="A0A2N4UUK4"/>
<evidence type="ECO:0000313" key="3">
    <source>
        <dbReference type="EMBL" id="PLC58683.1"/>
    </source>
</evidence>
<dbReference type="EMBL" id="NPIB01000005">
    <property type="protein sequence ID" value="PLC58683.1"/>
    <property type="molecule type" value="Genomic_DNA"/>
</dbReference>
<dbReference type="InterPro" id="IPR002201">
    <property type="entry name" value="Glyco_trans_9"/>
</dbReference>
<protein>
    <recommendedName>
        <fullName evidence="5">Heptosyltransferase</fullName>
    </recommendedName>
</protein>
<reference evidence="3 4" key="1">
    <citation type="journal article" date="2018" name="Syst. Appl. Microbiol.">
        <title>Photobacterium carnosum sp. nov., isolated from spoiled modified atmosphere packaged poultry meat.</title>
        <authorList>
            <person name="Hilgarth M."/>
            <person name="Fuertes S."/>
            <person name="Ehrmann M."/>
            <person name="Vogel R.F."/>
        </authorList>
    </citation>
    <scope>NUCLEOTIDE SEQUENCE [LARGE SCALE GENOMIC DNA]</scope>
    <source>
        <strain evidence="3 4">TMW 2.2021</strain>
    </source>
</reference>
<organism evidence="3 4">
    <name type="scientific">Photobacterium carnosum</name>
    <dbReference type="NCBI Taxonomy" id="2023717"/>
    <lineage>
        <taxon>Bacteria</taxon>
        <taxon>Pseudomonadati</taxon>
        <taxon>Pseudomonadota</taxon>
        <taxon>Gammaproteobacteria</taxon>
        <taxon>Vibrionales</taxon>
        <taxon>Vibrionaceae</taxon>
        <taxon>Photobacterium</taxon>
    </lineage>
</organism>
<dbReference type="Pfam" id="PF01075">
    <property type="entry name" value="Glyco_transf_9"/>
    <property type="match status" value="1"/>
</dbReference>